<dbReference type="PRINTS" id="PR00405">
    <property type="entry name" value="REVINTRACTNG"/>
</dbReference>
<feature type="compositionally biased region" description="Basic and acidic residues" evidence="6">
    <location>
        <begin position="499"/>
        <end position="509"/>
    </location>
</feature>
<dbReference type="SUPFAM" id="SSF50729">
    <property type="entry name" value="PH domain-like"/>
    <property type="match status" value="1"/>
</dbReference>
<comment type="caution">
    <text evidence="9">The sequence shown here is derived from an EMBL/GenBank/DDBJ whole genome shotgun (WGS) entry which is preliminary data.</text>
</comment>
<dbReference type="PANTHER" id="PTHR23180:SF399">
    <property type="entry name" value="BLOWN FUSE, ISOFORM A-RELATED"/>
    <property type="match status" value="1"/>
</dbReference>
<dbReference type="Proteomes" id="UP000218231">
    <property type="component" value="Unassembled WGS sequence"/>
</dbReference>
<organism evidence="9 10">
    <name type="scientific">Diploscapter pachys</name>
    <dbReference type="NCBI Taxonomy" id="2018661"/>
    <lineage>
        <taxon>Eukaryota</taxon>
        <taxon>Metazoa</taxon>
        <taxon>Ecdysozoa</taxon>
        <taxon>Nematoda</taxon>
        <taxon>Chromadorea</taxon>
        <taxon>Rhabditida</taxon>
        <taxon>Rhabditina</taxon>
        <taxon>Rhabditomorpha</taxon>
        <taxon>Rhabditoidea</taxon>
        <taxon>Rhabditidae</taxon>
        <taxon>Diploscapter</taxon>
    </lineage>
</organism>
<dbReference type="SMART" id="SM00233">
    <property type="entry name" value="PH"/>
    <property type="match status" value="1"/>
</dbReference>
<dbReference type="PROSITE" id="PS50115">
    <property type="entry name" value="ARFGAP"/>
    <property type="match status" value="1"/>
</dbReference>
<keyword evidence="10" id="KW-1185">Reference proteome</keyword>
<accession>A0A2A2JKP3</accession>
<dbReference type="PANTHER" id="PTHR23180">
    <property type="entry name" value="CENTAURIN/ARF"/>
    <property type="match status" value="1"/>
</dbReference>
<keyword evidence="4" id="KW-0040">ANK repeat</keyword>
<sequence length="680" mass="75596">MATSIDQIKSDLEPVLQTVYTVSERICYKSSIIYYPDPNAFSPSPAITVLRAANRPNHRSGRRNRNGMHLRHSTGGPFIAGQSGPADKEKLELQYEEANRTKSLYDVVDSDAQQCDVEDSEVVMTRDPLVPINRKNSLSKLIRKMNVKKRKNKRRNSDEMFQHPSGMSPDPDVILEGYLNKRSSNAFKKWNRRWFQIKDNKLLYMHRSTENEEPTVMEDNLMLCLVRPAPPNIDRTCCFELVTPTRSHLLQADSESMCNSWMKALQRTILALHEEDNGAKTATTTVTQKTDSPSGVSSGLATTSETNTSLSAASPNCASLAPLSMLASGGINRPQPKLMSASTLEQIRRVPGNDRCADCGNEQPKWVSINLGVVLCIECSGVHRSLGVQVSKVRSLTMDSIDAELRDVLLALGNRQVNAIYLAYLPDKDVVPPMAMEDSSRLVREAWIKAKYVERRFAVKPSDRAKCSAAARSKQAITVVKESSVSRSMSYNQVQDAASEDKREDDHTDNSNMLRAKSPEANLAKRLSSCGSDSNLAAVGQEHRTTLLHIATRNGQTATVEFLLVNGAKINALDDRMNTSLHLAAIEGNTIQVCQLLKRFAKKDEINAEGKTPLDIAVERKHADIVTLLRLSGLRDEFDEYNNPMDETVDVVISDIARRAASERENSLKTEQTQQPPAQQ</sequence>
<keyword evidence="3" id="KW-0862">Zinc</keyword>
<dbReference type="GO" id="GO:0008270">
    <property type="term" value="F:zinc ion binding"/>
    <property type="evidence" value="ECO:0007669"/>
    <property type="project" value="UniProtKB-KW"/>
</dbReference>
<dbReference type="SUPFAM" id="SSF57863">
    <property type="entry name" value="ArfGap/RecO-like zinc finger"/>
    <property type="match status" value="1"/>
</dbReference>
<dbReference type="InterPro" id="IPR037278">
    <property type="entry name" value="ARFGAP/RecO"/>
</dbReference>
<feature type="region of interest" description="Disordered" evidence="6">
    <location>
        <begin position="490"/>
        <end position="520"/>
    </location>
</feature>
<feature type="compositionally biased region" description="Polar residues" evidence="6">
    <location>
        <begin position="291"/>
        <end position="303"/>
    </location>
</feature>
<feature type="domain" description="PH" evidence="7">
    <location>
        <begin position="172"/>
        <end position="270"/>
    </location>
</feature>
<evidence type="ECO:0000259" key="8">
    <source>
        <dbReference type="PROSITE" id="PS50115"/>
    </source>
</evidence>
<keyword evidence="2 5" id="KW-0863">Zinc-finger</keyword>
<evidence type="ECO:0000256" key="2">
    <source>
        <dbReference type="ARBA" id="ARBA00022771"/>
    </source>
</evidence>
<dbReference type="Pfam" id="PF12796">
    <property type="entry name" value="Ank_2"/>
    <property type="match status" value="1"/>
</dbReference>
<dbReference type="Gene3D" id="1.10.220.150">
    <property type="entry name" value="Arf GTPase activating protein"/>
    <property type="match status" value="1"/>
</dbReference>
<dbReference type="SUPFAM" id="SSF48403">
    <property type="entry name" value="Ankyrin repeat"/>
    <property type="match status" value="1"/>
</dbReference>
<evidence type="ECO:0000259" key="7">
    <source>
        <dbReference type="PROSITE" id="PS50003"/>
    </source>
</evidence>
<dbReference type="Pfam" id="PF00169">
    <property type="entry name" value="PH"/>
    <property type="match status" value="1"/>
</dbReference>
<evidence type="ECO:0000313" key="9">
    <source>
        <dbReference type="EMBL" id="PAV62171.1"/>
    </source>
</evidence>
<dbReference type="InterPro" id="IPR001849">
    <property type="entry name" value="PH_domain"/>
</dbReference>
<dbReference type="GO" id="GO:0005096">
    <property type="term" value="F:GTPase activator activity"/>
    <property type="evidence" value="ECO:0007669"/>
    <property type="project" value="InterPro"/>
</dbReference>
<dbReference type="Pfam" id="PF01412">
    <property type="entry name" value="ArfGap"/>
    <property type="match status" value="1"/>
</dbReference>
<dbReference type="FunFam" id="2.30.29.30:FF:000384">
    <property type="entry name" value="Uncharacterized protein, isoform A"/>
    <property type="match status" value="1"/>
</dbReference>
<protein>
    <submittedName>
        <fullName evidence="9">Uncharacterized protein</fullName>
    </submittedName>
</protein>
<dbReference type="CDD" id="cd13250">
    <property type="entry name" value="PH_ACAP"/>
    <property type="match status" value="1"/>
</dbReference>
<dbReference type="InterPro" id="IPR045258">
    <property type="entry name" value="ACAP1/2/3-like"/>
</dbReference>
<name>A0A2A2JKP3_9BILA</name>
<dbReference type="PROSITE" id="PS50297">
    <property type="entry name" value="ANK_REP_REGION"/>
    <property type="match status" value="1"/>
</dbReference>
<dbReference type="InterPro" id="IPR001164">
    <property type="entry name" value="ArfGAP_dom"/>
</dbReference>
<dbReference type="PROSITE" id="PS50003">
    <property type="entry name" value="PH_DOMAIN"/>
    <property type="match status" value="1"/>
</dbReference>
<evidence type="ECO:0000256" key="5">
    <source>
        <dbReference type="PROSITE-ProRule" id="PRU00288"/>
    </source>
</evidence>
<evidence type="ECO:0000313" key="10">
    <source>
        <dbReference type="Proteomes" id="UP000218231"/>
    </source>
</evidence>
<dbReference type="InterPro" id="IPR038508">
    <property type="entry name" value="ArfGAP_dom_sf"/>
</dbReference>
<feature type="domain" description="Arf-GAP" evidence="8">
    <location>
        <begin position="341"/>
        <end position="466"/>
    </location>
</feature>
<feature type="region of interest" description="Disordered" evidence="6">
    <location>
        <begin position="282"/>
        <end position="303"/>
    </location>
</feature>
<dbReference type="InterPro" id="IPR036770">
    <property type="entry name" value="Ankyrin_rpt-contain_sf"/>
</dbReference>
<reference evidence="9 10" key="1">
    <citation type="journal article" date="2017" name="Curr. Biol.">
        <title>Genome architecture and evolution of a unichromosomal asexual nematode.</title>
        <authorList>
            <person name="Fradin H."/>
            <person name="Zegar C."/>
            <person name="Gutwein M."/>
            <person name="Lucas J."/>
            <person name="Kovtun M."/>
            <person name="Corcoran D."/>
            <person name="Baugh L.R."/>
            <person name="Kiontke K."/>
            <person name="Gunsalus K."/>
            <person name="Fitch D.H."/>
            <person name="Piano F."/>
        </authorList>
    </citation>
    <scope>NUCLEOTIDE SEQUENCE [LARGE SCALE GENOMIC DNA]</scope>
    <source>
        <strain evidence="9">PF1309</strain>
    </source>
</reference>
<dbReference type="AlphaFoldDB" id="A0A2A2JKP3"/>
<evidence type="ECO:0000256" key="3">
    <source>
        <dbReference type="ARBA" id="ARBA00022833"/>
    </source>
</evidence>
<dbReference type="InterPro" id="IPR002110">
    <property type="entry name" value="Ankyrin_rpt"/>
</dbReference>
<dbReference type="SMART" id="SM00105">
    <property type="entry name" value="ArfGap"/>
    <property type="match status" value="1"/>
</dbReference>
<gene>
    <name evidence="9" type="ORF">WR25_16975</name>
</gene>
<evidence type="ECO:0000256" key="6">
    <source>
        <dbReference type="SAM" id="MobiDB-lite"/>
    </source>
</evidence>
<dbReference type="EMBL" id="LIAE01010384">
    <property type="protein sequence ID" value="PAV62171.1"/>
    <property type="molecule type" value="Genomic_DNA"/>
</dbReference>
<keyword evidence="1" id="KW-0479">Metal-binding</keyword>
<dbReference type="STRING" id="2018661.A0A2A2JKP3"/>
<dbReference type="SMART" id="SM00248">
    <property type="entry name" value="ANK"/>
    <property type="match status" value="3"/>
</dbReference>
<evidence type="ECO:0000256" key="1">
    <source>
        <dbReference type="ARBA" id="ARBA00022723"/>
    </source>
</evidence>
<feature type="repeat" description="ANK" evidence="4">
    <location>
        <begin position="543"/>
        <end position="575"/>
    </location>
</feature>
<dbReference type="PROSITE" id="PS50088">
    <property type="entry name" value="ANK_REPEAT"/>
    <property type="match status" value="1"/>
</dbReference>
<dbReference type="InterPro" id="IPR011993">
    <property type="entry name" value="PH-like_dom_sf"/>
</dbReference>
<dbReference type="Gene3D" id="1.25.40.20">
    <property type="entry name" value="Ankyrin repeat-containing domain"/>
    <property type="match status" value="1"/>
</dbReference>
<proteinExistence type="predicted"/>
<dbReference type="OrthoDB" id="10070851at2759"/>
<feature type="region of interest" description="Disordered" evidence="6">
    <location>
        <begin position="147"/>
        <end position="168"/>
    </location>
</feature>
<evidence type="ECO:0000256" key="4">
    <source>
        <dbReference type="PROSITE-ProRule" id="PRU00023"/>
    </source>
</evidence>
<dbReference type="Gene3D" id="2.30.29.30">
    <property type="entry name" value="Pleckstrin-homology domain (PH domain)/Phosphotyrosine-binding domain (PTB)"/>
    <property type="match status" value="1"/>
</dbReference>